<evidence type="ECO:0000313" key="9">
    <source>
        <dbReference type="Proteomes" id="UP000799441"/>
    </source>
</evidence>
<protein>
    <submittedName>
        <fullName evidence="8">MFS general substrate transporter</fullName>
    </submittedName>
</protein>
<dbReference type="SUPFAM" id="SSF103473">
    <property type="entry name" value="MFS general substrate transporter"/>
    <property type="match status" value="1"/>
</dbReference>
<feature type="compositionally biased region" description="Basic and acidic residues" evidence="6">
    <location>
        <begin position="1"/>
        <end position="30"/>
    </location>
</feature>
<feature type="region of interest" description="Disordered" evidence="6">
    <location>
        <begin position="315"/>
        <end position="397"/>
    </location>
</feature>
<evidence type="ECO:0000256" key="2">
    <source>
        <dbReference type="ARBA" id="ARBA00022448"/>
    </source>
</evidence>
<dbReference type="Pfam" id="PF07690">
    <property type="entry name" value="MFS_1"/>
    <property type="match status" value="1"/>
</dbReference>
<feature type="transmembrane region" description="Helical" evidence="7">
    <location>
        <begin position="136"/>
        <end position="156"/>
    </location>
</feature>
<feature type="compositionally biased region" description="Basic and acidic residues" evidence="6">
    <location>
        <begin position="347"/>
        <end position="366"/>
    </location>
</feature>
<evidence type="ECO:0000256" key="6">
    <source>
        <dbReference type="SAM" id="MobiDB-lite"/>
    </source>
</evidence>
<name>A0A9P4Q538_9PEZI</name>
<feature type="transmembrane region" description="Helical" evidence="7">
    <location>
        <begin position="519"/>
        <end position="543"/>
    </location>
</feature>
<reference evidence="8" key="1">
    <citation type="journal article" date="2020" name="Stud. Mycol.">
        <title>101 Dothideomycetes genomes: a test case for predicting lifestyles and emergence of pathogens.</title>
        <authorList>
            <person name="Haridas S."/>
            <person name="Albert R."/>
            <person name="Binder M."/>
            <person name="Bloem J."/>
            <person name="Labutti K."/>
            <person name="Salamov A."/>
            <person name="Andreopoulos B."/>
            <person name="Baker S."/>
            <person name="Barry K."/>
            <person name="Bills G."/>
            <person name="Bluhm B."/>
            <person name="Cannon C."/>
            <person name="Castanera R."/>
            <person name="Culley D."/>
            <person name="Daum C."/>
            <person name="Ezra D."/>
            <person name="Gonzalez J."/>
            <person name="Henrissat B."/>
            <person name="Kuo A."/>
            <person name="Liang C."/>
            <person name="Lipzen A."/>
            <person name="Lutzoni F."/>
            <person name="Magnuson J."/>
            <person name="Mondo S."/>
            <person name="Nolan M."/>
            <person name="Ohm R."/>
            <person name="Pangilinan J."/>
            <person name="Park H.-J."/>
            <person name="Ramirez L."/>
            <person name="Alfaro M."/>
            <person name="Sun H."/>
            <person name="Tritt A."/>
            <person name="Yoshinaga Y."/>
            <person name="Zwiers L.-H."/>
            <person name="Turgeon B."/>
            <person name="Goodwin S."/>
            <person name="Spatafora J."/>
            <person name="Crous P."/>
            <person name="Grigoriev I."/>
        </authorList>
    </citation>
    <scope>NUCLEOTIDE SEQUENCE</scope>
    <source>
        <strain evidence="8">CBS 116435</strain>
    </source>
</reference>
<evidence type="ECO:0000256" key="3">
    <source>
        <dbReference type="ARBA" id="ARBA00022692"/>
    </source>
</evidence>
<keyword evidence="9" id="KW-1185">Reference proteome</keyword>
<evidence type="ECO:0000256" key="1">
    <source>
        <dbReference type="ARBA" id="ARBA00004141"/>
    </source>
</evidence>
<keyword evidence="5 7" id="KW-0472">Membrane</keyword>
<evidence type="ECO:0000313" key="8">
    <source>
        <dbReference type="EMBL" id="KAF2718309.1"/>
    </source>
</evidence>
<evidence type="ECO:0000256" key="7">
    <source>
        <dbReference type="SAM" id="Phobius"/>
    </source>
</evidence>
<evidence type="ECO:0000256" key="4">
    <source>
        <dbReference type="ARBA" id="ARBA00022989"/>
    </source>
</evidence>
<keyword evidence="4 7" id="KW-1133">Transmembrane helix</keyword>
<feature type="transmembrane region" description="Helical" evidence="7">
    <location>
        <begin position="228"/>
        <end position="252"/>
    </location>
</feature>
<dbReference type="OrthoDB" id="2985014at2759"/>
<dbReference type="EMBL" id="MU003827">
    <property type="protein sequence ID" value="KAF2718309.1"/>
    <property type="molecule type" value="Genomic_DNA"/>
</dbReference>
<feature type="transmembrane region" description="Helical" evidence="7">
    <location>
        <begin position="272"/>
        <end position="294"/>
    </location>
</feature>
<dbReference type="GO" id="GO:0022857">
    <property type="term" value="F:transmembrane transporter activity"/>
    <property type="evidence" value="ECO:0007669"/>
    <property type="project" value="InterPro"/>
</dbReference>
<feature type="transmembrane region" description="Helical" evidence="7">
    <location>
        <begin position="462"/>
        <end position="482"/>
    </location>
</feature>
<accession>A0A9P4Q538</accession>
<dbReference type="Proteomes" id="UP000799441">
    <property type="component" value="Unassembled WGS sequence"/>
</dbReference>
<dbReference type="GO" id="GO:0016020">
    <property type="term" value="C:membrane"/>
    <property type="evidence" value="ECO:0007669"/>
    <property type="project" value="UniProtKB-SubCell"/>
</dbReference>
<dbReference type="PANTHER" id="PTHR43791">
    <property type="entry name" value="PERMEASE-RELATED"/>
    <property type="match status" value="1"/>
</dbReference>
<feature type="region of interest" description="Disordered" evidence="6">
    <location>
        <begin position="1"/>
        <end position="88"/>
    </location>
</feature>
<dbReference type="Gene3D" id="1.20.1250.20">
    <property type="entry name" value="MFS general substrate transporter like domains"/>
    <property type="match status" value="2"/>
</dbReference>
<sequence>MKPSGDQHELYDLHRLDNMEVEEEERRQQDQSDAGPLLPPRSRDSSSMNAQSSGHHRHEHDVGSPKEDTDCDETEGETYGTPSNDSDRLSRRTLLKLDTILLPFLSLLFLLNSLDKSNIGNAETAGFTRDAGLDSAAINASMAWFFFFFVALQPVGAALGRRFGMHRYVPVCMSLWGLCTIGHCFVKSRAQLVGLRVLVACLESGFYPTSVAYLSMWYTRFEFGKRLGWFYGMGAVAGVAGGVLSWAVFRQFPGHGGDNDERGGDERGVKSWQVLFLIEGCLTMFVALLGFFWLPHSADSAWFLNTEERVWAEQRIREDNNGNGSRQQTDPSGDTDPSNGESSPAGHHGEEATHLHRSREDQHASFETDNDTDLESYQPLIRSSSPPSFPNSLGRRPATASIATATQDAGLTRLDVLSAILTPKIWWLLLCNILSAIPAAAFSVFLPMVIHQLSPRLSLTPAASNLLTAPPFAIGAVTLFAFTRWSDRSRTRLIPILWSLGLLLIGLTLTAMSPMDNYVLRYLSLCVLLSGSYIASPLTVAWIANNTPEPGKRAILLGINGWGNLAGVFSSLLFTPKDAETGYVRPFVATLVCVWASCAGFFGFRLFLISENKWRERLLSGWGADERIREEFDGDVEDRIIHDRLGRRVWKASGLQTFTEKLGMDGIRRGDEKMTFRYGL</sequence>
<feature type="transmembrane region" description="Helical" evidence="7">
    <location>
        <begin position="425"/>
        <end position="450"/>
    </location>
</feature>
<dbReference type="InterPro" id="IPR011701">
    <property type="entry name" value="MFS"/>
</dbReference>
<keyword evidence="3 7" id="KW-0812">Transmembrane</keyword>
<proteinExistence type="predicted"/>
<feature type="transmembrane region" description="Helical" evidence="7">
    <location>
        <begin position="93"/>
        <end position="111"/>
    </location>
</feature>
<organism evidence="8 9">
    <name type="scientific">Polychaeton citri CBS 116435</name>
    <dbReference type="NCBI Taxonomy" id="1314669"/>
    <lineage>
        <taxon>Eukaryota</taxon>
        <taxon>Fungi</taxon>
        <taxon>Dikarya</taxon>
        <taxon>Ascomycota</taxon>
        <taxon>Pezizomycotina</taxon>
        <taxon>Dothideomycetes</taxon>
        <taxon>Dothideomycetidae</taxon>
        <taxon>Capnodiales</taxon>
        <taxon>Capnodiaceae</taxon>
        <taxon>Polychaeton</taxon>
    </lineage>
</organism>
<feature type="transmembrane region" description="Helical" evidence="7">
    <location>
        <begin position="494"/>
        <end position="513"/>
    </location>
</feature>
<dbReference type="PANTHER" id="PTHR43791:SF21">
    <property type="entry name" value="MAJOR FACILITATOR SUPERFAMILY (MFS) PROFILE DOMAIN-CONTAINING PROTEIN"/>
    <property type="match status" value="1"/>
</dbReference>
<feature type="transmembrane region" description="Helical" evidence="7">
    <location>
        <begin position="192"/>
        <end position="216"/>
    </location>
</feature>
<evidence type="ECO:0000256" key="5">
    <source>
        <dbReference type="ARBA" id="ARBA00023136"/>
    </source>
</evidence>
<feature type="transmembrane region" description="Helical" evidence="7">
    <location>
        <begin position="587"/>
        <end position="608"/>
    </location>
</feature>
<comment type="caution">
    <text evidence="8">The sequence shown here is derived from an EMBL/GenBank/DDBJ whole genome shotgun (WGS) entry which is preliminary data.</text>
</comment>
<dbReference type="AlphaFoldDB" id="A0A9P4Q538"/>
<dbReference type="InterPro" id="IPR036259">
    <property type="entry name" value="MFS_trans_sf"/>
</dbReference>
<feature type="compositionally biased region" description="Polar residues" evidence="6">
    <location>
        <begin position="321"/>
        <end position="342"/>
    </location>
</feature>
<feature type="compositionally biased region" description="Basic and acidic residues" evidence="6">
    <location>
        <begin position="59"/>
        <end position="68"/>
    </location>
</feature>
<keyword evidence="2" id="KW-0813">Transport</keyword>
<comment type="subcellular location">
    <subcellularLocation>
        <location evidence="1">Membrane</location>
        <topology evidence="1">Multi-pass membrane protein</topology>
    </subcellularLocation>
</comment>
<gene>
    <name evidence="8" type="ORF">K431DRAFT_287814</name>
</gene>
<feature type="transmembrane region" description="Helical" evidence="7">
    <location>
        <begin position="555"/>
        <end position="575"/>
    </location>
</feature>